<dbReference type="InterPro" id="IPR020013">
    <property type="entry name" value="Flagellar_FlgE/F/G"/>
</dbReference>
<keyword evidence="10" id="KW-0966">Cell projection</keyword>
<evidence type="ECO:0000259" key="6">
    <source>
        <dbReference type="Pfam" id="PF00460"/>
    </source>
</evidence>
<protein>
    <recommendedName>
        <fullName evidence="3 5">Flagellar hook protein FlgE</fullName>
    </recommendedName>
</protein>
<dbReference type="GO" id="GO:0009424">
    <property type="term" value="C:bacterial-type flagellum hook"/>
    <property type="evidence" value="ECO:0007669"/>
    <property type="project" value="TreeGrafter"/>
</dbReference>
<dbReference type="InterPro" id="IPR037925">
    <property type="entry name" value="FlgE/F/G-like"/>
</dbReference>
<keyword evidence="11" id="KW-1185">Reference proteome</keyword>
<keyword evidence="10" id="KW-0282">Flagellum</keyword>
<evidence type="ECO:0000256" key="3">
    <source>
        <dbReference type="ARBA" id="ARBA00019015"/>
    </source>
</evidence>
<comment type="similarity">
    <text evidence="2 5">Belongs to the flagella basal body rod proteins family.</text>
</comment>
<dbReference type="PANTHER" id="PTHR30435:SF1">
    <property type="entry name" value="FLAGELLAR HOOK PROTEIN FLGE"/>
    <property type="match status" value="1"/>
</dbReference>
<dbReference type="InterPro" id="IPR001444">
    <property type="entry name" value="Flag_bb_rod_N"/>
</dbReference>
<dbReference type="InterPro" id="IPR010930">
    <property type="entry name" value="Flg_bb/hook_C_dom"/>
</dbReference>
<comment type="function">
    <text evidence="5">A flexible structure which links the flagellar filament to the drive apparatus in the basal body.</text>
</comment>
<evidence type="ECO:0000256" key="5">
    <source>
        <dbReference type="RuleBase" id="RU362116"/>
    </source>
</evidence>
<dbReference type="OrthoDB" id="8372879at2"/>
<evidence type="ECO:0000259" key="8">
    <source>
        <dbReference type="Pfam" id="PF07559"/>
    </source>
</evidence>
<name>A0A2M9FYB4_9PROT</name>
<dbReference type="Pfam" id="PF06429">
    <property type="entry name" value="Flg_bbr_C"/>
    <property type="match status" value="1"/>
</dbReference>
<evidence type="ECO:0000256" key="1">
    <source>
        <dbReference type="ARBA" id="ARBA00004117"/>
    </source>
</evidence>
<dbReference type="Proteomes" id="UP000229498">
    <property type="component" value="Unassembled WGS sequence"/>
</dbReference>
<evidence type="ECO:0000259" key="9">
    <source>
        <dbReference type="Pfam" id="PF22692"/>
    </source>
</evidence>
<feature type="domain" description="Flagellar basal body rod protein N-terminal" evidence="6">
    <location>
        <begin position="10"/>
        <end position="37"/>
    </location>
</feature>
<organism evidence="10 11">
    <name type="scientific">Minwuia thermotolerans</name>
    <dbReference type="NCBI Taxonomy" id="2056226"/>
    <lineage>
        <taxon>Bacteria</taxon>
        <taxon>Pseudomonadati</taxon>
        <taxon>Pseudomonadota</taxon>
        <taxon>Alphaproteobacteria</taxon>
        <taxon>Minwuiales</taxon>
        <taxon>Minwuiaceae</taxon>
        <taxon>Minwuia</taxon>
    </lineage>
</organism>
<dbReference type="GO" id="GO:0009425">
    <property type="term" value="C:bacterial-type flagellum basal body"/>
    <property type="evidence" value="ECO:0007669"/>
    <property type="project" value="UniProtKB-SubCell"/>
</dbReference>
<accession>A0A2M9FYB4</accession>
<dbReference type="InterPro" id="IPR011491">
    <property type="entry name" value="FlgE_D2"/>
</dbReference>
<evidence type="ECO:0000256" key="4">
    <source>
        <dbReference type="ARBA" id="ARBA00023143"/>
    </source>
</evidence>
<comment type="subcellular location">
    <subcellularLocation>
        <location evidence="1 5">Bacterial flagellum basal body</location>
    </subcellularLocation>
</comment>
<feature type="domain" description="Flagellar basal-body/hook protein C-terminal" evidence="7">
    <location>
        <begin position="398"/>
        <end position="441"/>
    </location>
</feature>
<keyword evidence="10" id="KW-0969">Cilium</keyword>
<dbReference type="PROSITE" id="PS00588">
    <property type="entry name" value="FLAGELLA_BB_ROD"/>
    <property type="match status" value="1"/>
</dbReference>
<sequence length="443" mass="45882">MSILGAMFSGVSGLNAQSQAMSSIANNIANVNTVGFKSTRAAFTTLVGQAGTASRGFNAGGVQAQPINLNNSQGLLQQSTSATDIAISGNGFFVVNTTPDDATGEFLFTRAGQFSPDQNGNLRNSAGHYLRGWPIDANGDIPTNRTVLDVTQTVNVNSITGSATATDAISLQANLQSTQTVNAGIGAYAAGDMAAGTFDPDFETTLQLFDSQGGTRSLTIGFLKSATANQWLTEIYVEPAAQVDAATHPNGLISSGTMAFNTDGTLDLTSTSAALQNLNITWDASLGVDNSTVAVDFGSDGATDGMTQFNGISQIISNSINGAVFGSLTGVEIDENGIVTAFFDNGTRQKAFQLPIATFTNNSGLSSVNGNAFQQNNDSGNFSLNVAGVGGAGFIAPSSLESSTVDLAEEFTNMIQTQRAFSANGKIITSVDEMLEELVRLKR</sequence>
<dbReference type="Pfam" id="PF07559">
    <property type="entry name" value="FlgE_D2"/>
    <property type="match status" value="1"/>
</dbReference>
<dbReference type="InterPro" id="IPR019776">
    <property type="entry name" value="Flagellar_basal_body_rod_CS"/>
</dbReference>
<evidence type="ECO:0000313" key="10">
    <source>
        <dbReference type="EMBL" id="PJK28452.1"/>
    </source>
</evidence>
<keyword evidence="4 5" id="KW-0975">Bacterial flagellum</keyword>
<proteinExistence type="inferred from homology"/>
<reference evidence="10 11" key="1">
    <citation type="submission" date="2017-11" db="EMBL/GenBank/DDBJ databases">
        <title>Draft genome sequence of Rhizobiales bacterium SY3-13.</title>
        <authorList>
            <person name="Sun C."/>
        </authorList>
    </citation>
    <scope>NUCLEOTIDE SEQUENCE [LARGE SCALE GENOMIC DNA]</scope>
    <source>
        <strain evidence="10 11">SY3-13</strain>
    </source>
</reference>
<dbReference type="GO" id="GO:0005829">
    <property type="term" value="C:cytosol"/>
    <property type="evidence" value="ECO:0007669"/>
    <property type="project" value="TreeGrafter"/>
</dbReference>
<dbReference type="SUPFAM" id="SSF117143">
    <property type="entry name" value="Flagellar hook protein flgE"/>
    <property type="match status" value="1"/>
</dbReference>
<evidence type="ECO:0000313" key="11">
    <source>
        <dbReference type="Proteomes" id="UP000229498"/>
    </source>
</evidence>
<dbReference type="Pfam" id="PF22692">
    <property type="entry name" value="LlgE_F_G_D1"/>
    <property type="match status" value="1"/>
</dbReference>
<dbReference type="RefSeq" id="WP_109795734.1">
    <property type="nucleotide sequence ID" value="NZ_PHIG01000044.1"/>
</dbReference>
<feature type="domain" description="Flagellar hook protein FlgE D2" evidence="8">
    <location>
        <begin position="202"/>
        <end position="322"/>
    </location>
</feature>
<dbReference type="PANTHER" id="PTHR30435">
    <property type="entry name" value="FLAGELLAR PROTEIN"/>
    <property type="match status" value="1"/>
</dbReference>
<dbReference type="AlphaFoldDB" id="A0A2M9FYB4"/>
<dbReference type="GO" id="GO:0071978">
    <property type="term" value="P:bacterial-type flagellum-dependent swarming motility"/>
    <property type="evidence" value="ECO:0007669"/>
    <property type="project" value="TreeGrafter"/>
</dbReference>
<dbReference type="NCBIfam" id="TIGR03506">
    <property type="entry name" value="FlgEFG_subfam"/>
    <property type="match status" value="1"/>
</dbReference>
<dbReference type="EMBL" id="PHIG01000044">
    <property type="protein sequence ID" value="PJK28452.1"/>
    <property type="molecule type" value="Genomic_DNA"/>
</dbReference>
<evidence type="ECO:0000259" key="7">
    <source>
        <dbReference type="Pfam" id="PF06429"/>
    </source>
</evidence>
<gene>
    <name evidence="10" type="ORF">CVT23_17285</name>
</gene>
<feature type="domain" description="Flagellar hook protein FlgE/F/G-like D1" evidence="9">
    <location>
        <begin position="86"/>
        <end position="152"/>
    </location>
</feature>
<comment type="caution">
    <text evidence="10">The sequence shown here is derived from an EMBL/GenBank/DDBJ whole genome shotgun (WGS) entry which is preliminary data.</text>
</comment>
<dbReference type="InterPro" id="IPR037058">
    <property type="entry name" value="Falgellar_hook_FlgE_sf"/>
</dbReference>
<dbReference type="Gene3D" id="2.60.98.20">
    <property type="entry name" value="Flagellar hook protein FlgE"/>
    <property type="match status" value="1"/>
</dbReference>
<dbReference type="Pfam" id="PF00460">
    <property type="entry name" value="Flg_bb_rod"/>
    <property type="match status" value="1"/>
</dbReference>
<dbReference type="InterPro" id="IPR053967">
    <property type="entry name" value="LlgE_F_G-like_D1"/>
</dbReference>
<evidence type="ECO:0000256" key="2">
    <source>
        <dbReference type="ARBA" id="ARBA00009677"/>
    </source>
</evidence>